<sequence length="206" mass="23607">MIDWYSSWTRVLDDSEKPFYKWFKDGKLNVSYNCVDRHLKNNRRNKAAYIWIGENGEEKIVTYQGLYRRVNAFARTLLDSGLGKGDRITIYMPMIIETIVAMLAAARIGGVFTLVFSGFGSDALAERMRDSNSRLLITADGGFRNGKIVDLKKIADEALDKAPDVDTVIVCRRTGHDVDMKEGRDFWWDKIVKDDFVMSRRSNGFI</sequence>
<feature type="domain" description="Acetyl-coenzyme A synthetase N-terminal" evidence="4">
    <location>
        <begin position="2"/>
        <end position="34"/>
    </location>
</feature>
<evidence type="ECO:0000256" key="1">
    <source>
        <dbReference type="ARBA" id="ARBA00006432"/>
    </source>
</evidence>
<dbReference type="GO" id="GO:0006085">
    <property type="term" value="P:acetyl-CoA biosynthetic process"/>
    <property type="evidence" value="ECO:0007669"/>
    <property type="project" value="TreeGrafter"/>
</dbReference>
<dbReference type="InterPro" id="IPR000873">
    <property type="entry name" value="AMP-dep_synth/lig_dom"/>
</dbReference>
<evidence type="ECO:0000259" key="3">
    <source>
        <dbReference type="Pfam" id="PF00501"/>
    </source>
</evidence>
<organism evidence="5">
    <name type="scientific">mine drainage metagenome</name>
    <dbReference type="NCBI Taxonomy" id="410659"/>
    <lineage>
        <taxon>unclassified sequences</taxon>
        <taxon>metagenomes</taxon>
        <taxon>ecological metagenomes</taxon>
    </lineage>
</organism>
<proteinExistence type="inferred from homology"/>
<dbReference type="SUPFAM" id="SSF56801">
    <property type="entry name" value="Acetyl-CoA synthetase-like"/>
    <property type="match status" value="1"/>
</dbReference>
<dbReference type="Pfam" id="PF16177">
    <property type="entry name" value="ACAS_N"/>
    <property type="match status" value="1"/>
</dbReference>
<dbReference type="GO" id="GO:0003987">
    <property type="term" value="F:acetate-CoA ligase activity"/>
    <property type="evidence" value="ECO:0007669"/>
    <property type="project" value="TreeGrafter"/>
</dbReference>
<reference evidence="5" key="1">
    <citation type="submission" date="2013-08" db="EMBL/GenBank/DDBJ databases">
        <authorList>
            <person name="Mendez C."/>
            <person name="Richter M."/>
            <person name="Ferrer M."/>
            <person name="Sanchez J."/>
        </authorList>
    </citation>
    <scope>NUCLEOTIDE SEQUENCE</scope>
</reference>
<dbReference type="AlphaFoldDB" id="T1AX27"/>
<comment type="caution">
    <text evidence="5">The sequence shown here is derived from an EMBL/GenBank/DDBJ whole genome shotgun (WGS) entry which is preliminary data.</text>
</comment>
<reference evidence="5" key="2">
    <citation type="journal article" date="2014" name="ISME J.">
        <title>Microbial stratification in low pH oxic and suboxic macroscopic growths along an acid mine drainage.</title>
        <authorList>
            <person name="Mendez-Garcia C."/>
            <person name="Mesa V."/>
            <person name="Sprenger R.R."/>
            <person name="Richter M."/>
            <person name="Diez M.S."/>
            <person name="Solano J."/>
            <person name="Bargiela R."/>
            <person name="Golyshina O.V."/>
            <person name="Manteca A."/>
            <person name="Ramos J.L."/>
            <person name="Gallego J.R."/>
            <person name="Llorente I."/>
            <person name="Martins Dos Santos V.A."/>
            <person name="Jensen O.N."/>
            <person name="Pelaez A.I."/>
            <person name="Sanchez J."/>
            <person name="Ferrer M."/>
        </authorList>
    </citation>
    <scope>NUCLEOTIDE SEQUENCE</scope>
</reference>
<feature type="transmembrane region" description="Helical" evidence="2">
    <location>
        <begin position="90"/>
        <end position="119"/>
    </location>
</feature>
<feature type="domain" description="AMP-dependent synthetase/ligase" evidence="3">
    <location>
        <begin position="41"/>
        <end position="176"/>
    </location>
</feature>
<dbReference type="InterPro" id="IPR042099">
    <property type="entry name" value="ANL_N_sf"/>
</dbReference>
<dbReference type="PANTHER" id="PTHR24095:SF232">
    <property type="entry name" value="ACETYL-COENZYME A SYNTHETASE"/>
    <property type="match status" value="1"/>
</dbReference>
<dbReference type="EMBL" id="AUZZ01002029">
    <property type="protein sequence ID" value="EQD62022.1"/>
    <property type="molecule type" value="Genomic_DNA"/>
</dbReference>
<dbReference type="Gene3D" id="3.40.50.12780">
    <property type="entry name" value="N-terminal domain of ligase-like"/>
    <property type="match status" value="1"/>
</dbReference>
<evidence type="ECO:0000259" key="4">
    <source>
        <dbReference type="Pfam" id="PF16177"/>
    </source>
</evidence>
<dbReference type="Pfam" id="PF00501">
    <property type="entry name" value="AMP-binding"/>
    <property type="match status" value="1"/>
</dbReference>
<keyword evidence="2" id="KW-1133">Transmembrane helix</keyword>
<dbReference type="PANTHER" id="PTHR24095">
    <property type="entry name" value="ACETYL-COENZYME A SYNTHETASE"/>
    <property type="match status" value="1"/>
</dbReference>
<evidence type="ECO:0000313" key="5">
    <source>
        <dbReference type="EMBL" id="EQD62022.1"/>
    </source>
</evidence>
<keyword evidence="2" id="KW-0472">Membrane</keyword>
<protein>
    <submittedName>
        <fullName evidence="5">Acetyl-coenzyme A synthetase</fullName>
    </submittedName>
</protein>
<keyword evidence="2" id="KW-0812">Transmembrane</keyword>
<name>T1AX27_9ZZZZ</name>
<evidence type="ECO:0000256" key="2">
    <source>
        <dbReference type="SAM" id="Phobius"/>
    </source>
</evidence>
<comment type="similarity">
    <text evidence="1">Belongs to the ATP-dependent AMP-binding enzyme family.</text>
</comment>
<gene>
    <name evidence="5" type="ORF">B2A_03024</name>
</gene>
<dbReference type="InterPro" id="IPR032387">
    <property type="entry name" value="ACAS_N"/>
</dbReference>
<accession>T1AX27</accession>